<comment type="caution">
    <text evidence="3">The sequence shown here is derived from an EMBL/GenBank/DDBJ whole genome shotgun (WGS) entry which is preliminary data.</text>
</comment>
<dbReference type="PANTHER" id="PTHR10492">
    <property type="match status" value="1"/>
</dbReference>
<gene>
    <name evidence="3" type="primary">pif1</name>
    <name evidence="3" type="ORF">NPIL_155181</name>
</gene>
<comment type="catalytic activity">
    <reaction evidence="1">
        <text>ATP + H2O = ADP + phosphate + H(+)</text>
        <dbReference type="Rhea" id="RHEA:13065"/>
        <dbReference type="ChEBI" id="CHEBI:15377"/>
        <dbReference type="ChEBI" id="CHEBI:15378"/>
        <dbReference type="ChEBI" id="CHEBI:30616"/>
        <dbReference type="ChEBI" id="CHEBI:43474"/>
        <dbReference type="ChEBI" id="CHEBI:456216"/>
        <dbReference type="EC" id="5.6.2.3"/>
    </reaction>
</comment>
<dbReference type="GO" id="GO:0006281">
    <property type="term" value="P:DNA repair"/>
    <property type="evidence" value="ECO:0007669"/>
    <property type="project" value="UniProtKB-KW"/>
</dbReference>
<keyword evidence="1" id="KW-0378">Hydrolase</keyword>
<dbReference type="GO" id="GO:0005524">
    <property type="term" value="F:ATP binding"/>
    <property type="evidence" value="ECO:0007669"/>
    <property type="project" value="UniProtKB-KW"/>
</dbReference>
<keyword evidence="1" id="KW-0547">Nucleotide-binding</keyword>
<keyword evidence="1 3" id="KW-0347">Helicase</keyword>
<keyword evidence="1" id="KW-0233">DNA recombination</keyword>
<protein>
    <recommendedName>
        <fullName evidence="1">ATP-dependent DNA helicase</fullName>
        <ecNumber evidence="1">5.6.2.3</ecNumber>
    </recommendedName>
</protein>
<evidence type="ECO:0000313" key="4">
    <source>
        <dbReference type="Proteomes" id="UP000887013"/>
    </source>
</evidence>
<dbReference type="OrthoDB" id="6431410at2759"/>
<accession>A0A8X6TAY2</accession>
<dbReference type="PANTHER" id="PTHR10492:SF57">
    <property type="entry name" value="ATP-DEPENDENT DNA HELICASE"/>
    <property type="match status" value="1"/>
</dbReference>
<dbReference type="GO" id="GO:0000723">
    <property type="term" value="P:telomere maintenance"/>
    <property type="evidence" value="ECO:0007669"/>
    <property type="project" value="InterPro"/>
</dbReference>
<dbReference type="GO" id="GO:0043139">
    <property type="term" value="F:5'-3' DNA helicase activity"/>
    <property type="evidence" value="ECO:0007669"/>
    <property type="project" value="UniProtKB-EC"/>
</dbReference>
<dbReference type="EMBL" id="BMAW01053004">
    <property type="protein sequence ID" value="GFS88760.1"/>
    <property type="molecule type" value="Genomic_DNA"/>
</dbReference>
<evidence type="ECO:0000256" key="1">
    <source>
        <dbReference type="RuleBase" id="RU363044"/>
    </source>
</evidence>
<reference evidence="3" key="1">
    <citation type="submission" date="2020-08" db="EMBL/GenBank/DDBJ databases">
        <title>Multicomponent nature underlies the extraordinary mechanical properties of spider dragline silk.</title>
        <authorList>
            <person name="Kono N."/>
            <person name="Nakamura H."/>
            <person name="Mori M."/>
            <person name="Yoshida Y."/>
            <person name="Ohtoshi R."/>
            <person name="Malay A.D."/>
            <person name="Moran D.A.P."/>
            <person name="Tomita M."/>
            <person name="Numata K."/>
            <person name="Arakawa K."/>
        </authorList>
    </citation>
    <scope>NUCLEOTIDE SEQUENCE</scope>
</reference>
<dbReference type="GO" id="GO:0006310">
    <property type="term" value="P:DNA recombination"/>
    <property type="evidence" value="ECO:0007669"/>
    <property type="project" value="UniProtKB-KW"/>
</dbReference>
<keyword evidence="1" id="KW-0067">ATP-binding</keyword>
<sequence>MAHVLRETKIIVWDECTTAHKKGIETLNRILQDIRESNRLMGGFTVLLAGDFRQTLPVVPQGTGSDEIKAGLKSSILWPHIKVISLKVNMRISLQNDLSAKVFSNY</sequence>
<dbReference type="Gene3D" id="3.40.50.300">
    <property type="entry name" value="P-loop containing nucleotide triphosphate hydrolases"/>
    <property type="match status" value="1"/>
</dbReference>
<dbReference type="Pfam" id="PF05970">
    <property type="entry name" value="PIF1"/>
    <property type="match status" value="1"/>
</dbReference>
<comment type="cofactor">
    <cofactor evidence="1">
        <name>Mg(2+)</name>
        <dbReference type="ChEBI" id="CHEBI:18420"/>
    </cofactor>
</comment>
<proteinExistence type="inferred from homology"/>
<feature type="domain" description="DNA helicase Pif1-like DEAD-box helicase" evidence="2">
    <location>
        <begin position="2"/>
        <end position="95"/>
    </location>
</feature>
<dbReference type="Proteomes" id="UP000887013">
    <property type="component" value="Unassembled WGS sequence"/>
</dbReference>
<comment type="similarity">
    <text evidence="1">Belongs to the helicase family.</text>
</comment>
<dbReference type="InterPro" id="IPR027417">
    <property type="entry name" value="P-loop_NTPase"/>
</dbReference>
<name>A0A8X6TAY2_NEPPI</name>
<dbReference type="InterPro" id="IPR010285">
    <property type="entry name" value="DNA_helicase_pif1-like_DEAD"/>
</dbReference>
<organism evidence="3 4">
    <name type="scientific">Nephila pilipes</name>
    <name type="common">Giant wood spider</name>
    <name type="synonym">Nephila maculata</name>
    <dbReference type="NCBI Taxonomy" id="299642"/>
    <lineage>
        <taxon>Eukaryota</taxon>
        <taxon>Metazoa</taxon>
        <taxon>Ecdysozoa</taxon>
        <taxon>Arthropoda</taxon>
        <taxon>Chelicerata</taxon>
        <taxon>Arachnida</taxon>
        <taxon>Araneae</taxon>
        <taxon>Araneomorphae</taxon>
        <taxon>Entelegynae</taxon>
        <taxon>Araneoidea</taxon>
        <taxon>Nephilidae</taxon>
        <taxon>Nephila</taxon>
    </lineage>
</organism>
<keyword evidence="1" id="KW-0227">DNA damage</keyword>
<dbReference type="GO" id="GO:0016787">
    <property type="term" value="F:hydrolase activity"/>
    <property type="evidence" value="ECO:0007669"/>
    <property type="project" value="UniProtKB-KW"/>
</dbReference>
<dbReference type="EC" id="5.6.2.3" evidence="1"/>
<evidence type="ECO:0000259" key="2">
    <source>
        <dbReference type="Pfam" id="PF05970"/>
    </source>
</evidence>
<evidence type="ECO:0000313" key="3">
    <source>
        <dbReference type="EMBL" id="GFS88760.1"/>
    </source>
</evidence>
<keyword evidence="1" id="KW-0234">DNA repair</keyword>
<keyword evidence="4" id="KW-1185">Reference proteome</keyword>
<dbReference type="AlphaFoldDB" id="A0A8X6TAY2"/>